<gene>
    <name evidence="4" type="primary">nicS_1</name>
    <name evidence="4" type="ORF">GAK30_01843</name>
</gene>
<name>A0A7V8JQC4_9BURK</name>
<dbReference type="PROSITE" id="PS50977">
    <property type="entry name" value="HTH_TETR_2"/>
    <property type="match status" value="1"/>
</dbReference>
<feature type="DNA-binding region" description="H-T-H motif" evidence="2">
    <location>
        <begin position="38"/>
        <end position="57"/>
    </location>
</feature>
<sequence length="214" mass="24568">MVNMDAPETRTRDADRTQQAILEAALQEFAQHGLGGARVDRIAERAGVNKRLIYYYFHNKDDLFLAALEQTYLQIRAAEQQLHLADLPPAQAIRRLTEFTWDYYIAHPEFLTLLNSENLHLGQHLARSERIQEMNSPLIETLAQILERGRQQGVFRGGIDPLQLYVSIAGMAYFYLSNRHTLTAVFDRDLMSPKAQQERLSHMCDVVLGYVLSH</sequence>
<dbReference type="InterPro" id="IPR009057">
    <property type="entry name" value="Homeodomain-like_sf"/>
</dbReference>
<feature type="domain" description="HTH tetR-type" evidence="3">
    <location>
        <begin position="15"/>
        <end position="75"/>
    </location>
</feature>
<evidence type="ECO:0000313" key="4">
    <source>
        <dbReference type="EMBL" id="KAF1021493.1"/>
    </source>
</evidence>
<proteinExistence type="predicted"/>
<dbReference type="InterPro" id="IPR050109">
    <property type="entry name" value="HTH-type_TetR-like_transc_reg"/>
</dbReference>
<dbReference type="SUPFAM" id="SSF46689">
    <property type="entry name" value="Homeodomain-like"/>
    <property type="match status" value="1"/>
</dbReference>
<dbReference type="PANTHER" id="PTHR30328:SF54">
    <property type="entry name" value="HTH-TYPE TRANSCRIPTIONAL REPRESSOR SCO4008"/>
    <property type="match status" value="1"/>
</dbReference>
<accession>A0A7V8JQC4</accession>
<dbReference type="PANTHER" id="PTHR30328">
    <property type="entry name" value="TRANSCRIPTIONAL REPRESSOR"/>
    <property type="match status" value="1"/>
</dbReference>
<dbReference type="Proteomes" id="UP000461670">
    <property type="component" value="Unassembled WGS sequence"/>
</dbReference>
<dbReference type="Pfam" id="PF00440">
    <property type="entry name" value="TetR_N"/>
    <property type="match status" value="1"/>
</dbReference>
<dbReference type="SUPFAM" id="SSF48498">
    <property type="entry name" value="Tetracyclin repressor-like, C-terminal domain"/>
    <property type="match status" value="1"/>
</dbReference>
<protein>
    <submittedName>
        <fullName evidence="4">HTH-type transcriptional repressor NicS</fullName>
    </submittedName>
</protein>
<reference evidence="5" key="1">
    <citation type="journal article" date="2020" name="MBio">
        <title>Horizontal gene transfer to a defensive symbiont with a reduced genome amongst a multipartite beetle microbiome.</title>
        <authorList>
            <person name="Waterworth S.C."/>
            <person name="Florez L.V."/>
            <person name="Rees E.R."/>
            <person name="Hertweck C."/>
            <person name="Kaltenpoth M."/>
            <person name="Kwan J.C."/>
        </authorList>
    </citation>
    <scope>NUCLEOTIDE SEQUENCE [LARGE SCALE GENOMIC DNA]</scope>
</reference>
<dbReference type="GO" id="GO:0003677">
    <property type="term" value="F:DNA binding"/>
    <property type="evidence" value="ECO:0007669"/>
    <property type="project" value="UniProtKB-UniRule"/>
</dbReference>
<keyword evidence="1 2" id="KW-0238">DNA-binding</keyword>
<evidence type="ECO:0000313" key="5">
    <source>
        <dbReference type="Proteomes" id="UP000461670"/>
    </source>
</evidence>
<dbReference type="Pfam" id="PF17938">
    <property type="entry name" value="TetR_C_29"/>
    <property type="match status" value="1"/>
</dbReference>
<dbReference type="InterPro" id="IPR041474">
    <property type="entry name" value="NicS_C"/>
</dbReference>
<dbReference type="AlphaFoldDB" id="A0A7V8JQC4"/>
<evidence type="ECO:0000256" key="2">
    <source>
        <dbReference type="PROSITE-ProRule" id="PRU00335"/>
    </source>
</evidence>
<evidence type="ECO:0000256" key="1">
    <source>
        <dbReference type="ARBA" id="ARBA00023125"/>
    </source>
</evidence>
<dbReference type="InterPro" id="IPR001647">
    <property type="entry name" value="HTH_TetR"/>
</dbReference>
<dbReference type="InterPro" id="IPR036271">
    <property type="entry name" value="Tet_transcr_reg_TetR-rel_C_sf"/>
</dbReference>
<dbReference type="Gene3D" id="1.10.357.10">
    <property type="entry name" value="Tetracycline Repressor, domain 2"/>
    <property type="match status" value="1"/>
</dbReference>
<dbReference type="EMBL" id="WNDQ01000021">
    <property type="protein sequence ID" value="KAF1021493.1"/>
    <property type="molecule type" value="Genomic_DNA"/>
</dbReference>
<dbReference type="PRINTS" id="PR00455">
    <property type="entry name" value="HTHTETR"/>
</dbReference>
<organism evidence="4 5">
    <name type="scientific">Paracidovorax wautersii</name>
    <dbReference type="NCBI Taxonomy" id="1177982"/>
    <lineage>
        <taxon>Bacteria</taxon>
        <taxon>Pseudomonadati</taxon>
        <taxon>Pseudomonadota</taxon>
        <taxon>Betaproteobacteria</taxon>
        <taxon>Burkholderiales</taxon>
        <taxon>Comamonadaceae</taxon>
        <taxon>Paracidovorax</taxon>
    </lineage>
</organism>
<evidence type="ECO:0000259" key="3">
    <source>
        <dbReference type="PROSITE" id="PS50977"/>
    </source>
</evidence>
<comment type="caution">
    <text evidence="4">The sequence shown here is derived from an EMBL/GenBank/DDBJ whole genome shotgun (WGS) entry which is preliminary data.</text>
</comment>